<evidence type="ECO:0000256" key="5">
    <source>
        <dbReference type="ARBA" id="ARBA00023136"/>
    </source>
</evidence>
<gene>
    <name evidence="7" type="ORF">JCM14722_02180</name>
</gene>
<dbReference type="Proteomes" id="UP001061361">
    <property type="component" value="Chromosome"/>
</dbReference>
<sequence>MTHYLFLGIVLGLSAGFAPGPLLALVISETLRHGIGAGIRVALSPLITDTLIILLTLFALSQLSDFKGILGVISLIGGIFILYMGYESLRPKAVVMNITDVRPNSLLKGVLANMLSPHPYLFWLSVGGSIMAGALEVGVIALLAFLFGFYASLVGAKITTALLVAQSKAFLQGRAYTWIMRILGCALCLLAVLLFRDGLSLLGIAVF</sequence>
<proteinExistence type="predicted"/>
<dbReference type="Pfam" id="PF01810">
    <property type="entry name" value="LysE"/>
    <property type="match status" value="1"/>
</dbReference>
<keyword evidence="2" id="KW-1003">Cell membrane</keyword>
<keyword evidence="8" id="KW-1185">Reference proteome</keyword>
<evidence type="ECO:0000256" key="2">
    <source>
        <dbReference type="ARBA" id="ARBA00022475"/>
    </source>
</evidence>
<evidence type="ECO:0000256" key="4">
    <source>
        <dbReference type="ARBA" id="ARBA00022989"/>
    </source>
</evidence>
<protein>
    <submittedName>
        <fullName evidence="7">LysE family translocator</fullName>
    </submittedName>
</protein>
<dbReference type="InterPro" id="IPR001123">
    <property type="entry name" value="LeuE-type"/>
</dbReference>
<name>A0ABN6RTK9_9BACT</name>
<feature type="transmembrane region" description="Helical" evidence="6">
    <location>
        <begin position="175"/>
        <end position="195"/>
    </location>
</feature>
<keyword evidence="3 6" id="KW-0812">Transmembrane</keyword>
<evidence type="ECO:0000313" key="7">
    <source>
        <dbReference type="EMBL" id="BDQ32676.1"/>
    </source>
</evidence>
<feature type="transmembrane region" description="Helical" evidence="6">
    <location>
        <begin position="68"/>
        <end position="86"/>
    </location>
</feature>
<feature type="transmembrane region" description="Helical" evidence="6">
    <location>
        <begin position="121"/>
        <end position="154"/>
    </location>
</feature>
<organism evidence="7 8">
    <name type="scientific">Pseudodesulfovibrio portus</name>
    <dbReference type="NCBI Taxonomy" id="231439"/>
    <lineage>
        <taxon>Bacteria</taxon>
        <taxon>Pseudomonadati</taxon>
        <taxon>Thermodesulfobacteriota</taxon>
        <taxon>Desulfovibrionia</taxon>
        <taxon>Desulfovibrionales</taxon>
        <taxon>Desulfovibrionaceae</taxon>
    </lineage>
</organism>
<evidence type="ECO:0000313" key="8">
    <source>
        <dbReference type="Proteomes" id="UP001061361"/>
    </source>
</evidence>
<accession>A0ABN6RTK9</accession>
<comment type="subcellular location">
    <subcellularLocation>
        <location evidence="1">Cell membrane</location>
        <topology evidence="1">Multi-pass membrane protein</topology>
    </subcellularLocation>
</comment>
<evidence type="ECO:0000256" key="3">
    <source>
        <dbReference type="ARBA" id="ARBA00022692"/>
    </source>
</evidence>
<feature type="transmembrane region" description="Helical" evidence="6">
    <location>
        <begin position="40"/>
        <end position="61"/>
    </location>
</feature>
<dbReference type="PANTHER" id="PTHR30086:SF20">
    <property type="entry name" value="ARGININE EXPORTER PROTEIN ARGO-RELATED"/>
    <property type="match status" value="1"/>
</dbReference>
<evidence type="ECO:0000256" key="1">
    <source>
        <dbReference type="ARBA" id="ARBA00004651"/>
    </source>
</evidence>
<keyword evidence="5 6" id="KW-0472">Membrane</keyword>
<dbReference type="RefSeq" id="WP_264982743.1">
    <property type="nucleotide sequence ID" value="NZ_AP026708.1"/>
</dbReference>
<reference evidence="7" key="1">
    <citation type="submission" date="2022-08" db="EMBL/GenBank/DDBJ databases">
        <title>Genome Sequence of the sulphate-reducing bacterium, Pseudodesulfovibrio portus JCM14722.</title>
        <authorList>
            <person name="Kondo R."/>
            <person name="Kataoka T."/>
        </authorList>
    </citation>
    <scope>NUCLEOTIDE SEQUENCE</scope>
    <source>
        <strain evidence="7">JCM 14722</strain>
    </source>
</reference>
<dbReference type="EMBL" id="AP026708">
    <property type="protein sequence ID" value="BDQ32676.1"/>
    <property type="molecule type" value="Genomic_DNA"/>
</dbReference>
<evidence type="ECO:0000256" key="6">
    <source>
        <dbReference type="SAM" id="Phobius"/>
    </source>
</evidence>
<dbReference type="PANTHER" id="PTHR30086">
    <property type="entry name" value="ARGININE EXPORTER PROTEIN ARGO"/>
    <property type="match status" value="1"/>
</dbReference>
<keyword evidence="4 6" id="KW-1133">Transmembrane helix</keyword>